<dbReference type="PANTHER" id="PTHR10677">
    <property type="entry name" value="UBIQUILIN"/>
    <property type="match status" value="1"/>
</dbReference>
<dbReference type="GO" id="GO:0005829">
    <property type="term" value="C:cytosol"/>
    <property type="evidence" value="ECO:0007669"/>
    <property type="project" value="TreeGrafter"/>
</dbReference>
<dbReference type="Gramene" id="KVI04044">
    <property type="protein sequence ID" value="KVI04044"/>
    <property type="gene ID" value="Ccrd_017650"/>
</dbReference>
<evidence type="ECO:0008006" key="3">
    <source>
        <dbReference type="Google" id="ProtNLM"/>
    </source>
</evidence>
<dbReference type="EMBL" id="LEKV01002314">
    <property type="protein sequence ID" value="KVI04044.1"/>
    <property type="molecule type" value="Genomic_DNA"/>
</dbReference>
<dbReference type="STRING" id="59895.A0A103Y7P5"/>
<dbReference type="AlphaFoldDB" id="A0A103Y7P5"/>
<dbReference type="Proteomes" id="UP000243975">
    <property type="component" value="Unassembled WGS sequence"/>
</dbReference>
<keyword evidence="2" id="KW-1185">Reference proteome</keyword>
<sequence length="111" mass="12438">DTIHIIHGSASTGVGNGNASSTPVVGEGGFPVSWWHIPEFRQVQLEQQLNQNPNMIRDIINMSAIQNLMNNPEMMREIIDCNPELLQEMGFFDTQENIRASLATQKMCILL</sequence>
<reference evidence="1 2" key="1">
    <citation type="journal article" date="2016" name="Sci. Rep.">
        <title>The genome sequence of the outbreeding globe artichoke constructed de novo incorporating a phase-aware low-pass sequencing strategy of F1 progeny.</title>
        <authorList>
            <person name="Scaglione D."/>
            <person name="Reyes-Chin-Wo S."/>
            <person name="Acquadro A."/>
            <person name="Froenicke L."/>
            <person name="Portis E."/>
            <person name="Beitel C."/>
            <person name="Tirone M."/>
            <person name="Mauro R."/>
            <person name="Lo Monaco A."/>
            <person name="Mauromicale G."/>
            <person name="Faccioli P."/>
            <person name="Cattivelli L."/>
            <person name="Rieseberg L."/>
            <person name="Michelmore R."/>
            <person name="Lanteri S."/>
        </authorList>
    </citation>
    <scope>NUCLEOTIDE SEQUENCE [LARGE SCALE GENOMIC DNA]</scope>
    <source>
        <strain evidence="1">2C</strain>
    </source>
</reference>
<accession>A0A103Y7P5</accession>
<feature type="non-terminal residue" evidence="1">
    <location>
        <position position="1"/>
    </location>
</feature>
<evidence type="ECO:0000313" key="1">
    <source>
        <dbReference type="EMBL" id="KVI04044.1"/>
    </source>
</evidence>
<proteinExistence type="predicted"/>
<dbReference type="InterPro" id="IPR015496">
    <property type="entry name" value="Ubiquilin"/>
</dbReference>
<dbReference type="GO" id="GO:0031593">
    <property type="term" value="F:polyubiquitin modification-dependent protein binding"/>
    <property type="evidence" value="ECO:0007669"/>
    <property type="project" value="TreeGrafter"/>
</dbReference>
<organism evidence="1 2">
    <name type="scientific">Cynara cardunculus var. scolymus</name>
    <name type="common">Globe artichoke</name>
    <name type="synonym">Cynara scolymus</name>
    <dbReference type="NCBI Taxonomy" id="59895"/>
    <lineage>
        <taxon>Eukaryota</taxon>
        <taxon>Viridiplantae</taxon>
        <taxon>Streptophyta</taxon>
        <taxon>Embryophyta</taxon>
        <taxon>Tracheophyta</taxon>
        <taxon>Spermatophyta</taxon>
        <taxon>Magnoliopsida</taxon>
        <taxon>eudicotyledons</taxon>
        <taxon>Gunneridae</taxon>
        <taxon>Pentapetalae</taxon>
        <taxon>asterids</taxon>
        <taxon>campanulids</taxon>
        <taxon>Asterales</taxon>
        <taxon>Asteraceae</taxon>
        <taxon>Carduoideae</taxon>
        <taxon>Cardueae</taxon>
        <taxon>Carduinae</taxon>
        <taxon>Cynara</taxon>
    </lineage>
</organism>
<feature type="non-terminal residue" evidence="1">
    <location>
        <position position="111"/>
    </location>
</feature>
<evidence type="ECO:0000313" key="2">
    <source>
        <dbReference type="Proteomes" id="UP000243975"/>
    </source>
</evidence>
<dbReference type="GO" id="GO:0006511">
    <property type="term" value="P:ubiquitin-dependent protein catabolic process"/>
    <property type="evidence" value="ECO:0007669"/>
    <property type="project" value="TreeGrafter"/>
</dbReference>
<dbReference type="Pfam" id="PF23195">
    <property type="entry name" value="UBQLN1"/>
    <property type="match status" value="1"/>
</dbReference>
<comment type="caution">
    <text evidence="1">The sequence shown here is derived from an EMBL/GenBank/DDBJ whole genome shotgun (WGS) entry which is preliminary data.</text>
</comment>
<protein>
    <recommendedName>
        <fullName evidence="3">Heat shock chaperonin-binding</fullName>
    </recommendedName>
</protein>
<name>A0A103Y7P5_CYNCS</name>
<gene>
    <name evidence="1" type="ORF">Ccrd_017650</name>
</gene>
<dbReference type="PANTHER" id="PTHR10677:SF3">
    <property type="entry name" value="FI07626P-RELATED"/>
    <property type="match status" value="1"/>
</dbReference>